<dbReference type="GO" id="GO:0008270">
    <property type="term" value="F:zinc ion binding"/>
    <property type="evidence" value="ECO:0007669"/>
    <property type="project" value="UniProtKB-KW"/>
</dbReference>
<dbReference type="Proteomes" id="UP000007494">
    <property type="component" value="Chromosome IX"/>
</dbReference>
<feature type="compositionally biased region" description="Polar residues" evidence="5">
    <location>
        <begin position="4508"/>
        <end position="4517"/>
    </location>
</feature>
<feature type="region of interest" description="Disordered" evidence="5">
    <location>
        <begin position="2179"/>
        <end position="2203"/>
    </location>
</feature>
<organism evidence="8 10">
    <name type="scientific">Neospora caninum (strain Liverpool)</name>
    <dbReference type="NCBI Taxonomy" id="572307"/>
    <lineage>
        <taxon>Eukaryota</taxon>
        <taxon>Sar</taxon>
        <taxon>Alveolata</taxon>
        <taxon>Apicomplexa</taxon>
        <taxon>Conoidasida</taxon>
        <taxon>Coccidia</taxon>
        <taxon>Eucoccidiorida</taxon>
        <taxon>Eimeriorina</taxon>
        <taxon>Sarcocystidae</taxon>
        <taxon>Neospora</taxon>
    </lineage>
</organism>
<dbReference type="InParanoid" id="F0VC08"/>
<feature type="compositionally biased region" description="Polar residues" evidence="5">
    <location>
        <begin position="28"/>
        <end position="41"/>
    </location>
</feature>
<feature type="region of interest" description="Disordered" evidence="5">
    <location>
        <begin position="3468"/>
        <end position="3624"/>
    </location>
</feature>
<feature type="region of interest" description="Disordered" evidence="5">
    <location>
        <begin position="2851"/>
        <end position="2917"/>
    </location>
</feature>
<feature type="compositionally biased region" description="Polar residues" evidence="5">
    <location>
        <begin position="2415"/>
        <end position="2425"/>
    </location>
</feature>
<feature type="compositionally biased region" description="Low complexity" evidence="5">
    <location>
        <begin position="588"/>
        <end position="601"/>
    </location>
</feature>
<feature type="region of interest" description="Disordered" evidence="5">
    <location>
        <begin position="2033"/>
        <end position="2058"/>
    </location>
</feature>
<reference evidence="8" key="1">
    <citation type="submission" date="2011-02" db="EMBL/GenBank/DDBJ databases">
        <authorList>
            <person name="Aslett M."/>
        </authorList>
    </citation>
    <scope>NUCLEOTIDE SEQUENCE</scope>
    <source>
        <strain evidence="8">Liverpool</strain>
    </source>
</reference>
<feature type="region of interest" description="Disordered" evidence="5">
    <location>
        <begin position="1909"/>
        <end position="1960"/>
    </location>
</feature>
<feature type="compositionally biased region" description="Polar residues" evidence="5">
    <location>
        <begin position="1091"/>
        <end position="1118"/>
    </location>
</feature>
<feature type="compositionally biased region" description="Pro residues" evidence="5">
    <location>
        <begin position="1547"/>
        <end position="1558"/>
    </location>
</feature>
<reference evidence="8" key="2">
    <citation type="submission" date="2011-03" db="EMBL/GenBank/DDBJ databases">
        <title>Comparative genomics and transcriptomics of Neospora caninum and Toxoplasma gondii.</title>
        <authorList>
            <person name="Reid A.J."/>
            <person name="Sohal A."/>
            <person name="Harris D."/>
            <person name="Quail M."/>
            <person name="Sanders M."/>
            <person name="Berriman M."/>
            <person name="Wastling J.M."/>
            <person name="Pain A."/>
        </authorList>
    </citation>
    <scope>NUCLEOTIDE SEQUENCE</scope>
    <source>
        <strain evidence="8">Liverpool</strain>
    </source>
</reference>
<dbReference type="PROSITE" id="PS50016">
    <property type="entry name" value="ZF_PHD_2"/>
    <property type="match status" value="2"/>
</dbReference>
<protein>
    <submittedName>
        <fullName evidence="8 9">PHD finger protein BR140/LIN-49, related</fullName>
    </submittedName>
</protein>
<evidence type="ECO:0000259" key="7">
    <source>
        <dbReference type="PROSITE" id="PS51805"/>
    </source>
</evidence>
<feature type="compositionally biased region" description="Low complexity" evidence="5">
    <location>
        <begin position="3537"/>
        <end position="3546"/>
    </location>
</feature>
<feature type="compositionally biased region" description="Gly residues" evidence="5">
    <location>
        <begin position="1476"/>
        <end position="1488"/>
    </location>
</feature>
<evidence type="ECO:0000259" key="6">
    <source>
        <dbReference type="PROSITE" id="PS50016"/>
    </source>
</evidence>
<dbReference type="InterPro" id="IPR001965">
    <property type="entry name" value="Znf_PHD"/>
</dbReference>
<feature type="compositionally biased region" description="Basic and acidic residues" evidence="5">
    <location>
        <begin position="830"/>
        <end position="840"/>
    </location>
</feature>
<dbReference type="InterPro" id="IPR050701">
    <property type="entry name" value="Histone_Mod_Regulator"/>
</dbReference>
<feature type="compositionally biased region" description="Low complexity" evidence="5">
    <location>
        <begin position="1534"/>
        <end position="1546"/>
    </location>
</feature>
<feature type="compositionally biased region" description="Low complexity" evidence="5">
    <location>
        <begin position="282"/>
        <end position="332"/>
    </location>
</feature>
<feature type="region of interest" description="Disordered" evidence="5">
    <location>
        <begin position="830"/>
        <end position="879"/>
    </location>
</feature>
<feature type="compositionally biased region" description="Polar residues" evidence="5">
    <location>
        <begin position="858"/>
        <end position="868"/>
    </location>
</feature>
<keyword evidence="2 4" id="KW-0863">Zinc-finger</keyword>
<feature type="compositionally biased region" description="Low complexity" evidence="5">
    <location>
        <begin position="3511"/>
        <end position="3522"/>
    </location>
</feature>
<feature type="compositionally biased region" description="Basic and acidic residues" evidence="5">
    <location>
        <begin position="2179"/>
        <end position="2192"/>
    </location>
</feature>
<feature type="compositionally biased region" description="Low complexity" evidence="5">
    <location>
        <begin position="627"/>
        <end position="646"/>
    </location>
</feature>
<feature type="compositionally biased region" description="Low complexity" evidence="5">
    <location>
        <begin position="2607"/>
        <end position="2622"/>
    </location>
</feature>
<feature type="region of interest" description="Disordered" evidence="5">
    <location>
        <begin position="2301"/>
        <end position="2497"/>
    </location>
</feature>
<feature type="region of interest" description="Disordered" evidence="5">
    <location>
        <begin position="3937"/>
        <end position="4006"/>
    </location>
</feature>
<feature type="compositionally biased region" description="Polar residues" evidence="5">
    <location>
        <begin position="2086"/>
        <end position="2114"/>
    </location>
</feature>
<dbReference type="PROSITE" id="PS51805">
    <property type="entry name" value="EPHD"/>
    <property type="match status" value="1"/>
</dbReference>
<feature type="compositionally biased region" description="Basic and acidic residues" evidence="5">
    <location>
        <begin position="4496"/>
        <end position="4505"/>
    </location>
</feature>
<feature type="domain" description="PHD-type" evidence="7">
    <location>
        <begin position="3031"/>
        <end position="3157"/>
    </location>
</feature>
<feature type="compositionally biased region" description="Basic and acidic residues" evidence="5">
    <location>
        <begin position="3794"/>
        <end position="3810"/>
    </location>
</feature>
<feature type="compositionally biased region" description="Basic and acidic residues" evidence="5">
    <location>
        <begin position="2359"/>
        <end position="2370"/>
    </location>
</feature>
<feature type="compositionally biased region" description="Basic and acidic residues" evidence="5">
    <location>
        <begin position="4114"/>
        <end position="4131"/>
    </location>
</feature>
<dbReference type="RefSeq" id="XP_003881175.1">
    <property type="nucleotide sequence ID" value="XM_003881126.1"/>
</dbReference>
<feature type="compositionally biased region" description="Basic and acidic residues" evidence="5">
    <location>
        <begin position="1781"/>
        <end position="1854"/>
    </location>
</feature>
<feature type="compositionally biased region" description="Polar residues" evidence="5">
    <location>
        <begin position="244"/>
        <end position="258"/>
    </location>
</feature>
<feature type="compositionally biased region" description="Low complexity" evidence="5">
    <location>
        <begin position="3341"/>
        <end position="3351"/>
    </location>
</feature>
<dbReference type="CDD" id="cd15492">
    <property type="entry name" value="PHD_BRPF_JADE_like"/>
    <property type="match status" value="1"/>
</dbReference>
<feature type="compositionally biased region" description="Basic and acidic residues" evidence="5">
    <location>
        <begin position="1939"/>
        <end position="1960"/>
    </location>
</feature>
<dbReference type="InterPro" id="IPR034732">
    <property type="entry name" value="EPHD"/>
</dbReference>
<feature type="region of interest" description="Disordered" evidence="5">
    <location>
        <begin position="1772"/>
        <end position="1894"/>
    </location>
</feature>
<feature type="compositionally biased region" description="Polar residues" evidence="5">
    <location>
        <begin position="1130"/>
        <end position="1139"/>
    </location>
</feature>
<dbReference type="EMBL" id="FR823385">
    <property type="protein sequence ID" value="CBZ51142.1"/>
    <property type="molecule type" value="Genomic_DNA"/>
</dbReference>
<keyword evidence="3" id="KW-0862">Zinc</keyword>
<feature type="compositionally biased region" description="Low complexity" evidence="5">
    <location>
        <begin position="4188"/>
        <end position="4203"/>
    </location>
</feature>
<dbReference type="Gene3D" id="3.30.40.10">
    <property type="entry name" value="Zinc/RING finger domain, C3HC4 (zinc finger)"/>
    <property type="match status" value="5"/>
</dbReference>
<feature type="compositionally biased region" description="Low complexity" evidence="5">
    <location>
        <begin position="4522"/>
        <end position="4535"/>
    </location>
</feature>
<dbReference type="InterPro" id="IPR011011">
    <property type="entry name" value="Znf_FYVE_PHD"/>
</dbReference>
<evidence type="ECO:0000313" key="8">
    <source>
        <dbReference type="EMBL" id="CBZ51142.1"/>
    </source>
</evidence>
<dbReference type="InterPro" id="IPR019787">
    <property type="entry name" value="Znf_PHD-finger"/>
</dbReference>
<feature type="compositionally biased region" description="Low complexity" evidence="5">
    <location>
        <begin position="842"/>
        <end position="857"/>
    </location>
</feature>
<dbReference type="SMART" id="SM00249">
    <property type="entry name" value="PHD"/>
    <property type="match status" value="5"/>
</dbReference>
<feature type="region of interest" description="Disordered" evidence="5">
    <location>
        <begin position="2607"/>
        <end position="2646"/>
    </location>
</feature>
<evidence type="ECO:0000256" key="4">
    <source>
        <dbReference type="PROSITE-ProRule" id="PRU00146"/>
    </source>
</evidence>
<dbReference type="SUPFAM" id="SSF57903">
    <property type="entry name" value="FYVE/PHD zinc finger"/>
    <property type="match status" value="2"/>
</dbReference>
<feature type="compositionally biased region" description="Low complexity" evidence="5">
    <location>
        <begin position="2375"/>
        <end position="2391"/>
    </location>
</feature>
<reference evidence="10" key="3">
    <citation type="journal article" date="2012" name="PLoS Pathog.">
        <title>Comparative genomics of the apicomplexan parasites Toxoplasma gondii and Neospora caninum: Coccidia differing in host range and transmission strategy.</title>
        <authorList>
            <person name="Reid A.J."/>
            <person name="Vermont S.J."/>
            <person name="Cotton J.A."/>
            <person name="Harris D."/>
            <person name="Hill-Cawthorne G.A."/>
            <person name="Konen-Waisman S."/>
            <person name="Latham S.M."/>
            <person name="Mourier T."/>
            <person name="Norton R."/>
            <person name="Quail M.A."/>
            <person name="Sanders M."/>
            <person name="Shanmugam D."/>
            <person name="Sohal A."/>
            <person name="Wasmuth J.D."/>
            <person name="Brunk B."/>
            <person name="Grigg M.E."/>
            <person name="Howard J.C."/>
            <person name="Parkinson J."/>
            <person name="Roos D.S."/>
            <person name="Trees A.J."/>
            <person name="Berriman M."/>
            <person name="Pain A."/>
            <person name="Wastling J.M."/>
        </authorList>
    </citation>
    <scope>NUCLEOTIDE SEQUENCE [LARGE SCALE GENOMIC DNA]</scope>
    <source>
        <strain evidence="10">Liverpool</strain>
    </source>
</reference>
<sequence length="4543" mass="469375">MGLPSAHADQTGPDSSTPSSSGPADALSSAQTTSEADSSISVWPATGICADKRGEDDRGTSRDDGVARKCSSIPSRSSASSSRVPLSPTMTPPLGCNPAQGGGEGERSVTLSPSDPHPSACVNNGAAAASSSSVDEKEAVASLAAVSSPGPPFKKAKASPALPASRASPSKSLERRASVGKRNGSSPVDSAGSGAAEGPARTPLAPGGKTGSTKFAGSEEGDTSAFSSKCTDAEGFPIPDPLRLSTSLPVSGTVSSPARASESKPEESSGRGRPSASRRRSGSPPVGDGPVASVNALSPASSSLPSPASSLSSGPSAAFSSVSSSSVSSSVSTTGAAATTQSPLAGSVSGSLLGNLAAWPASGPRPPSSRAALLSAALSRSLQPLASSSPLISSSSVLVSPPMGSPYTGLSASSARPNLSLAPSTSPLNASLPPGGMAAGASPSVVAPPNLVAALRTLPSFGLQPLQSLQPRFVARPPSLDCASLPSLPGASRPAAGLRTPSGGSGQSLPGPSEATLGAQATSPTHAGGAPAGNGGDPSNISRRRSTGTSPAPAAQLGTPFLPGNLLQAALLSSSSPPHVALLSSLASSLPSSSPFSAPRLFRPQGLPSAGTTATAPSQRQVSPPSGAAATQPSALPASSSAGSLANQSGSPAALGSATGADRASAKTSPETSLPQASPGETAGESPTCAERGGAGQTEGKEETPTGARTQDNSPDSSAGDLKRTRISDPSGQQTLSSPASSFPATSSSPAASAACASSASSQRGESGADEDAVCSVCVVGECEQHNNIVFCDGCGCAVHQFCYGVMQIPDGPWFCSLCTWLRKKDSEATARKSKERNGQREASPGAPGPSEAAAASQETRQTPSSGPEKTAPASAVDAAASSPSVSSVVCKLCGQGGGAMRRGPEKIWVHSCCVLYCRSGPQFRRTLQLDEPVDIRQSLSVARAMAWRCVICRKREGFPISCGFPGCANRLHVTCARGAKCVCVIASLWEGAVEGAGRERVWKAVFCPTHNDAVTIQAAKEFERERAFAASLPPAPTALSSPVASSPSQTATPQRAAEGETRAEAGGTHEPNDVSVTASPDGVAAGAETDQAQSGVSQPNLETEPSGGDTKTAQGDTLSARREEETKGLPNSSASATSPARPGGDADGRDAVGSSLPLSTRVAQPLPAGSALGVEESLNALQRASPPGVPSLLSSAVSSSSLRLLPGALPASSNASAFPQTLGLGSVLHPFAGGGAHGAQNVSPELLLQKQLLLQALAGGQGQFQNAQAGKAQGLAVGGGLASTAISPFLDAFVNPANATKKEPDAQRLASHPGLFPNLSAPLLGNFPVGGQPDARGVLPGANFPLTASGLSANASPAPGSNLLSQYAAQPSVFRPQTVVSPSVCGLLYPNVASLGGAAAGLGGLQASGAVGAPVSGVRGGVGTQFAFFAPQLLAAQNRVGAQQNVGLPGANCLLPGSSFPLRFPADAGPSGVPGRAGEGPDAGGAGALRAASGVQENGEASGEAAAPLSPTTALVSPSGAGTRAAGSGGGAKADSPAAFPLEAPGQPPPVPEPPGPSAVEGEARPVFAEASSSAPLASSSQPSPLLRSSGSLRSGGKRGGRGRSSQRMLFSSSRKSQLGGFAGHQARVGGPQVGSKDGVLGNSLAFSTQLLDGGADLLLDGLGASGAGAHGSHTPGTTRGSRVQWGRFDALFRRVPVGPFAKNVLETLKTSQEKRVAIEEARVIEKILTSPCLCPETDSLTEPPLEDREVVEELLELYVHQVDEALRRAREQKKRRERRARERREEQERAAAGEPRTEGGDGDGENKKRKFEETESRARDDGAPREDEKACTDKEGYGGENGRHLDGGKHSFQDIGDAASPLPRGNEQEDASDTSRLKECAASPQLATDVGESEATATAVVASSVCTPETGNGVSVAKPASPSRCVKPAAQEAPDTPSKRVGGETKKREREHTKAAVDDEKDEVCLPFTALVDFGPVAAWILFDAVPGEPQSAEECEVLERLCVSGYIGGSSPPARKSQIVDSPVSTGLGTVGFPPRSPSFGASRLPSPSGDRRMVSGSGGAIAASLGVSGEVSAGGKAAVSLFSPSQTDPPSSPLTFSTERQAKRSPSSQRLGADTAQLYSHHGVSPGHDWAGLPDDLVRCSYTGVAKAQELKGALKKGGELVGGGPTRLLKKAFGKEREDGSVGRGDEPAETEVGSEAETDGEKRVRYRLVVKAFKTLSFYQLTYCRRRLQQVFLRPHRHPLYRQLLQVEAQHRKRREKERQREASEKTNPEEGDEDRKIFPLFQLSTMLADQKLSSLTEKKSKQEKLAGLASKKGAAASASKETQEARGAESLRSVASEGETGEASPDGKVSARRGEGEERRQAETELPGTSRRSTTSETARGTEGFAPLSVSVGVAGEAPNGAAHMSPLTPNNVSTTLETPGDTAKDGSVLEDGRLVSPSPGVSPADLVPGAASPLGLPPARGLRPPPQRNGKLQSLQDQEPDMQTGDPGASIVTVGGHRWFVKPWGWHESPYANLVESVDDFVGVQCAQFLQVSSVLSRDLRRLKLHLLQSVLEENRQPLKVVERPQSSDHLLARYASMHRWSQLRHYIGEGVKDVALPAVSPSSASPSSSATASGRRGAGPEVPAGTTEARGKSGSCVATPALPPHLQDCCQSPEQEQLRLSQRRQLYEAKALRVPSFPDAKTCFLLAQQEKYQQQLGCLSDSVAACAAVAGWGLGSMGLASCSAAELERRLLLAFPSSPFSGRRTGERGAATGDLKPREGSEDVCFADFVVDLFGDGQPRQDPGRGAKELTEILAECDANLSLFVDDEAEEENRRAQTQPVLLAGGVQKVQPALPAVAYQEDRGDAGLEARPERPKTDEAADGEPGAKPENEETGANATAVSPQTSPASPTPHKPDANAPAPADSKNGAVAAPAVASAAAVASPVSPLPPAAPVATTAGSVLDALLGAAGGVGACCVCWWAERSNLNPILSCVRCLVHVHKNCYGVGKMGEAVEGDDWICRRCELEKKGLGTQWLVAFEPMKIRCQICGTGGGALKPTTDGGWVHLFCVLWLLPEVACAEFSALEPWNLDGVVPWRRETRCGLCDQSGGVCVRCASVGCEVCFHPMCAWLAGLHCEAESLRGLFLPFRGAVDRCFPRLVIKAFCFKHSPEFLADGRRRSSAVQGSLRMRRYVTRDHRPDLFNANDRRSGGLLFKRGGGGGRRGNASAGSVSFGAQSRARTQATATVPKPDLPALPAGTSPAAPDPGAAGGGPAGADAQPATGTGAQVPAATAVGSDTAKEVPGDGDSKASPGKPPQPPASPSASASSSAASPGVVGEKEGYAEASANPPASPVAEAGAPGPEKAAEETETPATTVAPLASSARVGGQPVPAEKGSDVVTGEAESLGTGFLTRAILEEKDLYDDHSCAVCLLPRITCTSSNPFFHCQRCGLCVHRQCYGIRKEHLPLHLRPDLLRKIKGRKMRRVSASPEVEAETERRSWAGDGGASDAPQSGERQRDETGGEAEPGPAGEDAPQASGDVCGSPDRNLPGSPSSGASAEGRTLEGSTEAALTASGERNQLREGEDLAAAMDASERKGDASPTGEADGDGEERKEGSKREREDEDETSCAESDEDENVGRYKPTPFLCEACTWLPPTEKPFCLLCPRRGGAFKLVAPSISSSLAAPSSETPLFAHMTCCLWTPGVDVAATPALSPIVGVERVLEEQQNVIIQHLQRKRQVPGVERKSEDVANDAVSALAASEGPCAEARKSEGDDAGARERRESGGQTGAKPGDGESEETDQQLQPEKAHTGGSAEKKPEDKPLAPLSDEDVAPLLWTECEVCGSAYGFCTKCAQKGCSRYFHPLCAQLKGAFMEMTEQPGRRFTAVAFCTHHSRVRNQISPSVRLFLRLRSFLELSKLLVGQVSRRERVKRLWLRKRRELLDREFPIDSTLSSSASSPLALPPVASSASSASVPSPETVSKPSASPLSPSARDGSPVSEDKPTEQASRPPSAAVASSPCSSLATPVVSLLPDLMLINALSSSSPKFSLSNGDEAKKAEDVSLIASFDPALIAAAAQAAASQVVGERRCAKDAVELHALASSDVSEPIEKMRDACTSHQSGPFGFRAVDEGGSRAPPEDAREAEPAGENGDDGEEDPEQAERADEQDDGGDSMSSRKKRRESASGRGSDLVLPGGRKGGDSALCSPPSLAGASPSSRTTPRASAEVKSRERSGLVRGEKDDAERLRSRVLALPASKRGAPEAAGPRGKTRDEERGSRAPGLRGPSTAFGSQPKRDGARRKLAEEAARAAASATKEQRAASFAAVITQYLERVKAQREEPNERRDSEEERLPIVDERTGFKCTCLSEVELQGLVQVVDQTTKASFAGEDGCPAQRKGRPTNRQRLVLLLSDASPRSRHEAILLAHQLKQTWEDILIGSIDKELVTLKNRMLSERPDVAEEPSDKARFSGRPATASLQSHGSTTPPEDVPPSAARAFLPSVPGSPANKTLRVRDKADGRVRRQTPTPSTQIRQELPASFADSKSSLSASFEAKRRRKR</sequence>
<dbReference type="GO" id="GO:0006357">
    <property type="term" value="P:regulation of transcription by RNA polymerase II"/>
    <property type="evidence" value="ECO:0007669"/>
    <property type="project" value="TreeGrafter"/>
</dbReference>
<feature type="compositionally biased region" description="Polar residues" evidence="5">
    <location>
        <begin position="4460"/>
        <end position="4470"/>
    </location>
</feature>
<feature type="region of interest" description="Disordered" evidence="5">
    <location>
        <begin position="2084"/>
        <end position="2115"/>
    </location>
</feature>
<feature type="compositionally biased region" description="Low complexity" evidence="5">
    <location>
        <begin position="2312"/>
        <end position="2327"/>
    </location>
</feature>
<reference evidence="9" key="4">
    <citation type="journal article" date="2015" name="PLoS ONE">
        <title>Comprehensive Evaluation of Toxoplasma gondii VEG and Neospora caninum LIV Genomes with Tachyzoite Stage Transcriptome and Proteome Defines Novel Transcript Features.</title>
        <authorList>
            <person name="Ramaprasad A."/>
            <person name="Mourier T."/>
            <person name="Naeem R."/>
            <person name="Malas T.B."/>
            <person name="Moussa E."/>
            <person name="Panigrahi A."/>
            <person name="Vermont S.J."/>
            <person name="Otto T.D."/>
            <person name="Wastling J."/>
            <person name="Pain A."/>
        </authorList>
    </citation>
    <scope>NUCLEOTIDE SEQUENCE</scope>
    <source>
        <strain evidence="9">Liverpool</strain>
    </source>
</reference>
<feature type="compositionally biased region" description="Low complexity" evidence="5">
    <location>
        <begin position="11"/>
        <end position="26"/>
    </location>
</feature>
<dbReference type="PANTHER" id="PTHR13793">
    <property type="entry name" value="PHD FINGER PROTEINS"/>
    <property type="match status" value="1"/>
</dbReference>
<feature type="compositionally biased region" description="Basic and acidic residues" evidence="5">
    <location>
        <begin position="4211"/>
        <end position="4233"/>
    </location>
</feature>
<feature type="compositionally biased region" description="Low complexity" evidence="5">
    <location>
        <begin position="68"/>
        <end position="88"/>
    </location>
</feature>
<feature type="compositionally biased region" description="Basic and acidic residues" evidence="5">
    <location>
        <begin position="3598"/>
        <end position="3608"/>
    </location>
</feature>
<feature type="region of interest" description="Disordered" evidence="5">
    <location>
        <begin position="3748"/>
        <end position="3814"/>
    </location>
</feature>
<feature type="compositionally biased region" description="Acidic residues" evidence="5">
    <location>
        <begin position="4136"/>
        <end position="4157"/>
    </location>
</feature>
<dbReference type="PROSITE" id="PS01359">
    <property type="entry name" value="ZF_PHD_1"/>
    <property type="match status" value="1"/>
</dbReference>
<feature type="region of interest" description="Disordered" evidence="5">
    <location>
        <begin position="588"/>
        <end position="751"/>
    </location>
</feature>
<feature type="compositionally biased region" description="Acidic residues" evidence="5">
    <location>
        <begin position="3609"/>
        <end position="3623"/>
    </location>
</feature>
<feature type="compositionally biased region" description="Basic and acidic residues" evidence="5">
    <location>
        <begin position="3754"/>
        <end position="3771"/>
    </location>
</feature>
<feature type="compositionally biased region" description="Basic and acidic residues" evidence="5">
    <location>
        <begin position="3286"/>
        <end position="3296"/>
    </location>
</feature>
<feature type="compositionally biased region" description="Low complexity" evidence="5">
    <location>
        <begin position="158"/>
        <end position="171"/>
    </location>
</feature>
<dbReference type="eggNOG" id="KOG0956">
    <property type="taxonomic scope" value="Eukaryota"/>
</dbReference>
<dbReference type="EMBL" id="LN714484">
    <property type="protein sequence ID" value="CEL68450.1"/>
    <property type="molecule type" value="Genomic_DNA"/>
</dbReference>
<evidence type="ECO:0000256" key="1">
    <source>
        <dbReference type="ARBA" id="ARBA00022723"/>
    </source>
</evidence>
<feature type="region of interest" description="Disordered" evidence="5">
    <location>
        <begin position="1034"/>
        <end position="1155"/>
    </location>
</feature>
<feature type="compositionally biased region" description="Basic and acidic residues" evidence="5">
    <location>
        <begin position="261"/>
        <end position="270"/>
    </location>
</feature>
<feature type="compositionally biased region" description="Polar residues" evidence="5">
    <location>
        <begin position="666"/>
        <end position="676"/>
    </location>
</feature>
<evidence type="ECO:0000256" key="3">
    <source>
        <dbReference type="ARBA" id="ARBA00022833"/>
    </source>
</evidence>
<dbReference type="InterPro" id="IPR019786">
    <property type="entry name" value="Zinc_finger_PHD-type_CS"/>
</dbReference>
<dbReference type="OMA" id="ICRRCEL"/>
<feature type="compositionally biased region" description="Low complexity" evidence="5">
    <location>
        <begin position="3310"/>
        <end position="3322"/>
    </location>
</feature>
<evidence type="ECO:0000313" key="10">
    <source>
        <dbReference type="Proteomes" id="UP000007494"/>
    </source>
</evidence>
<name>F0VC08_NEOCL</name>
<feature type="compositionally biased region" description="Basic and acidic residues" evidence="5">
    <location>
        <begin position="2851"/>
        <end position="2880"/>
    </location>
</feature>
<feature type="compositionally biased region" description="Low complexity" evidence="5">
    <location>
        <begin position="3263"/>
        <end position="3275"/>
    </location>
</feature>
<feature type="compositionally biased region" description="Basic and acidic residues" evidence="5">
    <location>
        <begin position="4279"/>
        <end position="4293"/>
    </location>
</feature>
<proteinExistence type="predicted"/>
<feature type="compositionally biased region" description="Low complexity" evidence="5">
    <location>
        <begin position="3223"/>
        <end position="3234"/>
    </location>
</feature>
<dbReference type="CDD" id="cd15571">
    <property type="entry name" value="ePHD"/>
    <property type="match status" value="3"/>
</dbReference>
<keyword evidence="10" id="KW-1185">Reference proteome</keyword>
<feature type="region of interest" description="Disordered" evidence="5">
    <location>
        <begin position="1466"/>
        <end position="1618"/>
    </location>
</feature>
<gene>
    <name evidence="9" type="ORF">BN1204_042170</name>
    <name evidence="8" type="ORF">NCLIV_042170</name>
</gene>
<evidence type="ECO:0000256" key="5">
    <source>
        <dbReference type="SAM" id="MobiDB-lite"/>
    </source>
</evidence>
<feature type="compositionally biased region" description="Low complexity" evidence="5">
    <location>
        <begin position="1034"/>
        <end position="1057"/>
    </location>
</feature>
<dbReference type="VEuPathDB" id="ToxoDB:NCLIV_042170"/>
<feature type="compositionally biased region" description="Low complexity" evidence="5">
    <location>
        <begin position="3994"/>
        <end position="4006"/>
    </location>
</feature>
<feature type="compositionally biased region" description="Low complexity" evidence="5">
    <location>
        <begin position="1572"/>
        <end position="1596"/>
    </location>
</feature>
<accession>F0VC08</accession>
<feature type="region of interest" description="Disordered" evidence="5">
    <location>
        <begin position="3200"/>
        <end position="3388"/>
    </location>
</feature>
<feature type="compositionally biased region" description="Low complexity" evidence="5">
    <location>
        <begin position="737"/>
        <end position="751"/>
    </location>
</feature>
<evidence type="ECO:0000313" key="9">
    <source>
        <dbReference type="EMBL" id="CEL68450.1"/>
    </source>
</evidence>
<dbReference type="GeneID" id="13440128"/>
<feature type="region of interest" description="Disordered" evidence="5">
    <location>
        <begin position="4441"/>
        <end position="4543"/>
    </location>
</feature>
<feature type="domain" description="PHD-type" evidence="6">
    <location>
        <begin position="772"/>
        <end position="822"/>
    </location>
</feature>
<feature type="region of interest" description="Disordered" evidence="5">
    <location>
        <begin position="2255"/>
        <end position="2283"/>
    </location>
</feature>
<feature type="region of interest" description="Disordered" evidence="5">
    <location>
        <begin position="4085"/>
        <end position="4303"/>
    </location>
</feature>
<feature type="compositionally biased region" description="Low complexity" evidence="5">
    <location>
        <begin position="3939"/>
        <end position="3979"/>
    </location>
</feature>
<dbReference type="Pfam" id="PF13831">
    <property type="entry name" value="PHD_2"/>
    <property type="match status" value="2"/>
</dbReference>
<feature type="compositionally biased region" description="Polar residues" evidence="5">
    <location>
        <begin position="610"/>
        <end position="624"/>
    </location>
</feature>
<feature type="domain" description="PHD-type" evidence="6">
    <location>
        <begin position="2961"/>
        <end position="3015"/>
    </location>
</feature>
<feature type="compositionally biased region" description="Acidic residues" evidence="5">
    <location>
        <begin position="2193"/>
        <end position="2203"/>
    </location>
</feature>
<keyword evidence="1" id="KW-0479">Metal-binding</keyword>
<feature type="compositionally biased region" description="Basic and acidic residues" evidence="5">
    <location>
        <begin position="50"/>
        <end position="67"/>
    </location>
</feature>
<dbReference type="Pfam" id="PF13832">
    <property type="entry name" value="zf-HC5HC2H_2"/>
    <property type="match status" value="3"/>
</dbReference>
<evidence type="ECO:0000256" key="2">
    <source>
        <dbReference type="ARBA" id="ARBA00022771"/>
    </source>
</evidence>
<feature type="compositionally biased region" description="Polar residues" evidence="5">
    <location>
        <begin position="2883"/>
        <end position="2897"/>
    </location>
</feature>
<feature type="compositionally biased region" description="Low complexity" evidence="5">
    <location>
        <begin position="3244"/>
        <end position="3255"/>
    </location>
</feature>
<feature type="region of interest" description="Disordered" evidence="5">
    <location>
        <begin position="1"/>
        <end position="347"/>
    </location>
</feature>
<feature type="compositionally biased region" description="Low complexity" evidence="5">
    <location>
        <begin position="2456"/>
        <end position="2470"/>
    </location>
</feature>
<feature type="region of interest" description="Disordered" evidence="5">
    <location>
        <begin position="485"/>
        <end position="559"/>
    </location>
</feature>
<dbReference type="OrthoDB" id="333040at2759"/>
<feature type="compositionally biased region" description="Basic and acidic residues" evidence="5">
    <location>
        <begin position="2263"/>
        <end position="2283"/>
    </location>
</feature>
<dbReference type="InterPro" id="IPR013083">
    <property type="entry name" value="Znf_RING/FYVE/PHD"/>
</dbReference>
<feature type="compositionally biased region" description="Polar residues" evidence="5">
    <location>
        <begin position="333"/>
        <end position="347"/>
    </location>
</feature>
<feature type="compositionally biased region" description="Low complexity" evidence="5">
    <location>
        <begin position="1518"/>
        <end position="1527"/>
    </location>
</feature>
<dbReference type="eggNOG" id="KOG0955">
    <property type="taxonomic scope" value="Eukaryota"/>
</dbReference>
<dbReference type="PANTHER" id="PTHR13793:SF107">
    <property type="entry name" value="BROMODOMAIN-CONTAINING PROTEIN HOMOLOG"/>
    <property type="match status" value="1"/>
</dbReference>
<feature type="compositionally biased region" description="Basic and acidic residues" evidence="5">
    <location>
        <begin position="4441"/>
        <end position="4452"/>
    </location>
</feature>
<feature type="compositionally biased region" description="Polar residues" evidence="5">
    <location>
        <begin position="707"/>
        <end position="717"/>
    </location>
</feature>